<evidence type="ECO:0000313" key="6">
    <source>
        <dbReference type="EMBL" id="GAA2172079.1"/>
    </source>
</evidence>
<accession>A0ABP5MFJ5</accession>
<dbReference type="InterPro" id="IPR003265">
    <property type="entry name" value="HhH-GPD_domain"/>
</dbReference>
<evidence type="ECO:0000256" key="3">
    <source>
        <dbReference type="ARBA" id="ARBA00023004"/>
    </source>
</evidence>
<feature type="domain" description="HhH-GPD" evidence="5">
    <location>
        <begin position="21"/>
        <end position="181"/>
    </location>
</feature>
<reference evidence="7" key="1">
    <citation type="journal article" date="2019" name="Int. J. Syst. Evol. Microbiol.">
        <title>The Global Catalogue of Microorganisms (GCM) 10K type strain sequencing project: providing services to taxonomists for standard genome sequencing and annotation.</title>
        <authorList>
            <consortium name="The Broad Institute Genomics Platform"/>
            <consortium name="The Broad Institute Genome Sequencing Center for Infectious Disease"/>
            <person name="Wu L."/>
            <person name="Ma J."/>
        </authorList>
    </citation>
    <scope>NUCLEOTIDE SEQUENCE [LARGE SCALE GENOMIC DNA]</scope>
    <source>
        <strain evidence="7">JCM 16026</strain>
    </source>
</reference>
<evidence type="ECO:0000313" key="7">
    <source>
        <dbReference type="Proteomes" id="UP001501599"/>
    </source>
</evidence>
<gene>
    <name evidence="6" type="ORF">GCM10009846_08600</name>
</gene>
<dbReference type="RefSeq" id="WP_344340727.1">
    <property type="nucleotide sequence ID" value="NZ_BAAAQT010000005.1"/>
</dbReference>
<dbReference type="SUPFAM" id="SSF48150">
    <property type="entry name" value="DNA-glycosylase"/>
    <property type="match status" value="1"/>
</dbReference>
<sequence length="207" mass="22359">MGPQGWWPAEGRFEMMLGAILVQHTRWENAVISLARLQEAGLLDPPALAETTPERLVPLLNRSGFMMAKGRACIALARWTVDVGGETGMLEHLGDAALRASLLQVTGVGPETADVIALYAFDRGVFVADAYAWRLLTALGLEAPRPYEALRRHLAPLVAEADLTVPEQQELHGLIDEFGRLAARDPALVAALRADLGDALRVGPPAR</sequence>
<dbReference type="PANTHER" id="PTHR10359:SF19">
    <property type="entry name" value="DNA REPAIR GLYCOSYLASE MJ1434-RELATED"/>
    <property type="match status" value="1"/>
</dbReference>
<dbReference type="PANTHER" id="PTHR10359">
    <property type="entry name" value="A/G-SPECIFIC ADENINE GLYCOSYLASE/ENDONUCLEASE III"/>
    <property type="match status" value="1"/>
</dbReference>
<keyword evidence="3" id="KW-0408">Iron</keyword>
<dbReference type="InterPro" id="IPR011257">
    <property type="entry name" value="DNA_glycosylase"/>
</dbReference>
<dbReference type="PIRSF" id="PIRSF001435">
    <property type="entry name" value="Nth"/>
    <property type="match status" value="1"/>
</dbReference>
<keyword evidence="1" id="KW-0004">4Fe-4S</keyword>
<organism evidence="6 7">
    <name type="scientific">Agrococcus versicolor</name>
    <dbReference type="NCBI Taxonomy" id="501482"/>
    <lineage>
        <taxon>Bacteria</taxon>
        <taxon>Bacillati</taxon>
        <taxon>Actinomycetota</taxon>
        <taxon>Actinomycetes</taxon>
        <taxon>Micrococcales</taxon>
        <taxon>Microbacteriaceae</taxon>
        <taxon>Agrococcus</taxon>
    </lineage>
</organism>
<evidence type="ECO:0000256" key="2">
    <source>
        <dbReference type="ARBA" id="ARBA00022723"/>
    </source>
</evidence>
<protein>
    <submittedName>
        <fullName evidence="6">DNA lyase</fullName>
    </submittedName>
</protein>
<proteinExistence type="predicted"/>
<dbReference type="Gene3D" id="1.10.340.30">
    <property type="entry name" value="Hypothetical protein, domain 2"/>
    <property type="match status" value="1"/>
</dbReference>
<evidence type="ECO:0000259" key="5">
    <source>
        <dbReference type="SMART" id="SM00478"/>
    </source>
</evidence>
<dbReference type="Pfam" id="PF00730">
    <property type="entry name" value="HhH-GPD"/>
    <property type="match status" value="1"/>
</dbReference>
<evidence type="ECO:0000256" key="1">
    <source>
        <dbReference type="ARBA" id="ARBA00022485"/>
    </source>
</evidence>
<dbReference type="Proteomes" id="UP001501599">
    <property type="component" value="Unassembled WGS sequence"/>
</dbReference>
<evidence type="ECO:0000256" key="4">
    <source>
        <dbReference type="ARBA" id="ARBA00023014"/>
    </source>
</evidence>
<dbReference type="EMBL" id="BAAAQT010000005">
    <property type="protein sequence ID" value="GAA2172079.1"/>
    <property type="molecule type" value="Genomic_DNA"/>
</dbReference>
<keyword evidence="6" id="KW-0456">Lyase</keyword>
<keyword evidence="2" id="KW-0479">Metal-binding</keyword>
<keyword evidence="4" id="KW-0411">Iron-sulfur</keyword>
<dbReference type="SMART" id="SM00478">
    <property type="entry name" value="ENDO3c"/>
    <property type="match status" value="1"/>
</dbReference>
<name>A0ABP5MFJ5_9MICO</name>
<dbReference type="CDD" id="cd00056">
    <property type="entry name" value="ENDO3c"/>
    <property type="match status" value="1"/>
</dbReference>
<dbReference type="GO" id="GO:0016829">
    <property type="term" value="F:lyase activity"/>
    <property type="evidence" value="ECO:0007669"/>
    <property type="project" value="UniProtKB-KW"/>
</dbReference>
<keyword evidence="7" id="KW-1185">Reference proteome</keyword>
<comment type="caution">
    <text evidence="6">The sequence shown here is derived from an EMBL/GenBank/DDBJ whole genome shotgun (WGS) entry which is preliminary data.</text>
</comment>